<comment type="caution">
    <text evidence="2">The sequence shown here is derived from an EMBL/GenBank/DDBJ whole genome shotgun (WGS) entry which is preliminary data.</text>
</comment>
<dbReference type="PANTHER" id="PTHR35175">
    <property type="entry name" value="DUF1289 DOMAIN-CONTAINING PROTEIN"/>
    <property type="match status" value="1"/>
</dbReference>
<dbReference type="OrthoDB" id="9811423at2"/>
<dbReference type="EMBL" id="VDFV01000051">
    <property type="protein sequence ID" value="TNC63223.1"/>
    <property type="molecule type" value="Genomic_DNA"/>
</dbReference>
<dbReference type="PANTHER" id="PTHR35175:SF2">
    <property type="entry name" value="DUF1289 DOMAIN-CONTAINING PROTEIN"/>
    <property type="match status" value="1"/>
</dbReference>
<evidence type="ECO:0000256" key="1">
    <source>
        <dbReference type="SAM" id="MobiDB-lite"/>
    </source>
</evidence>
<sequence length="79" mass="8670">MDDVWARDEPESPCRKVCLIHPDNGLCVGCLRTRQEIAAWPSLSSEARRAVMAQLPARGEANAPRRRGGRAGRILSEAS</sequence>
<accession>A0A5C4N4S1</accession>
<reference evidence="2 3" key="1">
    <citation type="submission" date="2019-06" db="EMBL/GenBank/DDBJ databases">
        <authorList>
            <person name="Jiang L."/>
        </authorList>
    </citation>
    <scope>NUCLEOTIDE SEQUENCE [LARGE SCALE GENOMIC DNA]</scope>
    <source>
        <strain evidence="2 3">YIM 48858</strain>
    </source>
</reference>
<proteinExistence type="predicted"/>
<feature type="region of interest" description="Disordered" evidence="1">
    <location>
        <begin position="55"/>
        <end position="79"/>
    </location>
</feature>
<evidence type="ECO:0000313" key="2">
    <source>
        <dbReference type="EMBL" id="TNC63223.1"/>
    </source>
</evidence>
<gene>
    <name evidence="2" type="ORF">FHG71_19610</name>
</gene>
<protein>
    <submittedName>
        <fullName evidence="2">DUF1289 domain-containing protein</fullName>
    </submittedName>
</protein>
<dbReference type="InterPro" id="IPR010710">
    <property type="entry name" value="DUF1289"/>
</dbReference>
<evidence type="ECO:0000313" key="3">
    <source>
        <dbReference type="Proteomes" id="UP000305709"/>
    </source>
</evidence>
<dbReference type="Proteomes" id="UP000305709">
    <property type="component" value="Unassembled WGS sequence"/>
</dbReference>
<keyword evidence="3" id="KW-1185">Reference proteome</keyword>
<organism evidence="2 3">
    <name type="scientific">Rubellimicrobium roseum</name>
    <dbReference type="NCBI Taxonomy" id="687525"/>
    <lineage>
        <taxon>Bacteria</taxon>
        <taxon>Pseudomonadati</taxon>
        <taxon>Pseudomonadota</taxon>
        <taxon>Alphaproteobacteria</taxon>
        <taxon>Rhodobacterales</taxon>
        <taxon>Roseobacteraceae</taxon>
        <taxon>Rubellimicrobium</taxon>
    </lineage>
</organism>
<dbReference type="Pfam" id="PF06945">
    <property type="entry name" value="DUF1289"/>
    <property type="match status" value="1"/>
</dbReference>
<dbReference type="AlphaFoldDB" id="A0A5C4N4S1"/>
<dbReference type="RefSeq" id="WP_139083390.1">
    <property type="nucleotide sequence ID" value="NZ_VDFV01000051.1"/>
</dbReference>
<name>A0A5C4N4S1_9RHOB</name>